<dbReference type="InterPro" id="IPR006935">
    <property type="entry name" value="Helicase/UvrB_N"/>
</dbReference>
<feature type="domain" description="UVR" evidence="14">
    <location>
        <begin position="619"/>
        <end position="654"/>
    </location>
</feature>
<dbReference type="InterPro" id="IPR004807">
    <property type="entry name" value="UvrB"/>
</dbReference>
<protein>
    <recommendedName>
        <fullName evidence="11 12">UvrABC system protein B</fullName>
        <shortName evidence="12">Protein UvrB</shortName>
    </recommendedName>
    <alternativeName>
        <fullName evidence="12">Excinuclease ABC subunit B</fullName>
    </alternativeName>
</protein>
<evidence type="ECO:0000256" key="8">
    <source>
        <dbReference type="ARBA" id="ARBA00022881"/>
    </source>
</evidence>
<keyword evidence="4 12" id="KW-0547">Nucleotide-binding</keyword>
<dbReference type="InterPro" id="IPR024759">
    <property type="entry name" value="UvrB_YAD/RRR_dom"/>
</dbReference>
<feature type="domain" description="Helicase C-terminal" evidence="16">
    <location>
        <begin position="438"/>
        <end position="600"/>
    </location>
</feature>
<keyword evidence="12 13" id="KW-0742">SOS response</keyword>
<dbReference type="HAMAP" id="MF_00204">
    <property type="entry name" value="UvrB"/>
    <property type="match status" value="1"/>
</dbReference>
<dbReference type="GO" id="GO:0005524">
    <property type="term" value="F:ATP binding"/>
    <property type="evidence" value="ECO:0007669"/>
    <property type="project" value="UniProtKB-UniRule"/>
</dbReference>
<keyword evidence="18" id="KW-1185">Reference proteome</keyword>
<comment type="subunit">
    <text evidence="10 12 13">Forms a heterotetramer with UvrA during the search for lesions. Interacts with UvrC in an incision complex.</text>
</comment>
<comment type="subcellular location">
    <subcellularLocation>
        <location evidence="1 12 13">Cytoplasm</location>
    </subcellularLocation>
</comment>
<sequence>MSMAEDSLSQHRPVEQQFRLHSSFAPCGSQPEAIDQLVLGLQRNERFQTLIGVTGSGKTYTVANVISQVQKPTLVIVHNKTLAEQLYNEFKEFFPDNRVEYFISYYDYYQPESYIPSKDQYIEKDSLINPKIEQMRLATTASLLSRRDVIVVASVSCIYGLGNPENFQSMGFELKVNERISRKDILERLVDILYERSDLDLSPGRFRVNGETIDIIPGYFNNIIRIELFGNKVERISEVDRITGKRVEDMSYFFVYPARHYVIPENELKAAVDSIKAELNERLQELGMIEAHRLRQRTMHDMEMIEETGSCKGIENYSRHFDRRQPGEPPYCLIDYFPDDFLLIIDESHQTLPQLRAMNRGDRSRKKNLVDYGFRLPSSYDNRPLDFEEFERFMRNVIFVSATPGDYELEHSKSPVEQIIRPTGLLDPEVEVRPIDGQVKDVMTEISGVISRGDRALVTTLTKRLAEELTDYLSQNDIRARYLHSEIQPLERTEIIRELRLGKFDVLVGINLLREGLDIPEVGFIGILDADKEGFLRDEKSLIQTIGRASRNANSRVVLYADRMTGSIKKAMETTERRRSLQMAYNQEHGIIPQTIKKPIREKVVEITDTRHIPKSDIPNAIIELEAEMMAAAERLEFERAIQLRDTVRRLEREMKVA</sequence>
<evidence type="ECO:0000256" key="11">
    <source>
        <dbReference type="ARBA" id="ARBA00029504"/>
    </source>
</evidence>
<dbReference type="Pfam" id="PF02151">
    <property type="entry name" value="UVR"/>
    <property type="match status" value="1"/>
</dbReference>
<feature type="domain" description="Helicase ATP-binding" evidence="15">
    <location>
        <begin position="39"/>
        <end position="172"/>
    </location>
</feature>
<dbReference type="PANTHER" id="PTHR24029:SF0">
    <property type="entry name" value="UVRABC SYSTEM PROTEIN B"/>
    <property type="match status" value="1"/>
</dbReference>
<dbReference type="STRING" id="990316.MCON_2713"/>
<dbReference type="InParanoid" id="F4BZX0"/>
<evidence type="ECO:0000256" key="10">
    <source>
        <dbReference type="ARBA" id="ARBA00026033"/>
    </source>
</evidence>
<dbReference type="PROSITE" id="PS51194">
    <property type="entry name" value="HELICASE_CTER"/>
    <property type="match status" value="1"/>
</dbReference>
<dbReference type="NCBIfam" id="NF003673">
    <property type="entry name" value="PRK05298.1"/>
    <property type="match status" value="1"/>
</dbReference>
<keyword evidence="7 12" id="KW-0067">ATP-binding</keyword>
<feature type="binding site" evidence="12">
    <location>
        <begin position="52"/>
        <end position="59"/>
    </location>
    <ligand>
        <name>ATP</name>
        <dbReference type="ChEBI" id="CHEBI:30616"/>
    </ligand>
</feature>
<comment type="similarity">
    <text evidence="2 12 13">Belongs to the UvrB family.</text>
</comment>
<dbReference type="GeneID" id="10462070"/>
<dbReference type="InterPro" id="IPR036876">
    <property type="entry name" value="UVR_dom_sf"/>
</dbReference>
<evidence type="ECO:0000256" key="1">
    <source>
        <dbReference type="ARBA" id="ARBA00004496"/>
    </source>
</evidence>
<dbReference type="GO" id="GO:0016887">
    <property type="term" value="F:ATP hydrolysis activity"/>
    <property type="evidence" value="ECO:0007669"/>
    <property type="project" value="InterPro"/>
</dbReference>
<reference evidence="17 18" key="1">
    <citation type="journal article" date="2011" name="J. Bacteriol.">
        <title>Complete genome sequence of Methanosaeta concilii, a specialist in aceticlastic methanogenesis.</title>
        <authorList>
            <person name="Barber R.D."/>
            <person name="Zhang L."/>
            <person name="Harnack M."/>
            <person name="Olson M.V."/>
            <person name="Kaul R."/>
            <person name="Ingram-Smith C."/>
            <person name="Smith K.S."/>
        </authorList>
    </citation>
    <scope>NUCLEOTIDE SEQUENCE [LARGE SCALE GENOMIC DNA]</scope>
    <source>
        <strain evidence="18">ATCC 5969 / DSM 3671 / JCM 10134 / NBRC 103675 / OCM 69 / GP-6</strain>
    </source>
</reference>
<evidence type="ECO:0000256" key="2">
    <source>
        <dbReference type="ARBA" id="ARBA00008533"/>
    </source>
</evidence>
<dbReference type="PROSITE" id="PS51192">
    <property type="entry name" value="HELICASE_ATP_BIND_1"/>
    <property type="match status" value="1"/>
</dbReference>
<dbReference type="PROSITE" id="PS50151">
    <property type="entry name" value="UVR"/>
    <property type="match status" value="1"/>
</dbReference>
<dbReference type="RefSeq" id="WP_013720142.1">
    <property type="nucleotide sequence ID" value="NC_015416.1"/>
</dbReference>
<dbReference type="GO" id="GO:0120545">
    <property type="term" value="F:nucleic acid conformation isomerase activity"/>
    <property type="evidence" value="ECO:0007669"/>
    <property type="project" value="UniProtKB-ARBA"/>
</dbReference>
<dbReference type="InterPro" id="IPR001650">
    <property type="entry name" value="Helicase_C-like"/>
</dbReference>
<evidence type="ECO:0000313" key="18">
    <source>
        <dbReference type="Proteomes" id="UP000007807"/>
    </source>
</evidence>
<dbReference type="InterPro" id="IPR027417">
    <property type="entry name" value="P-loop_NTPase"/>
</dbReference>
<evidence type="ECO:0000256" key="9">
    <source>
        <dbReference type="ARBA" id="ARBA00023204"/>
    </source>
</evidence>
<dbReference type="Pfam" id="PF04851">
    <property type="entry name" value="ResIII"/>
    <property type="match status" value="1"/>
</dbReference>
<dbReference type="GO" id="GO:0009381">
    <property type="term" value="F:excinuclease ABC activity"/>
    <property type="evidence" value="ECO:0007669"/>
    <property type="project" value="UniProtKB-UniRule"/>
</dbReference>
<evidence type="ECO:0000256" key="12">
    <source>
        <dbReference type="HAMAP-Rule" id="MF_00204"/>
    </source>
</evidence>
<evidence type="ECO:0000259" key="16">
    <source>
        <dbReference type="PROSITE" id="PS51194"/>
    </source>
</evidence>
<keyword evidence="5 12" id="KW-0227">DNA damage</keyword>
<proteinExistence type="inferred from homology"/>
<dbReference type="GO" id="GO:0006289">
    <property type="term" value="P:nucleotide-excision repair"/>
    <property type="evidence" value="ECO:0007669"/>
    <property type="project" value="UniProtKB-UniRule"/>
</dbReference>
<dbReference type="CDD" id="cd18790">
    <property type="entry name" value="SF2_C_UvrB"/>
    <property type="match status" value="1"/>
</dbReference>
<evidence type="ECO:0000256" key="7">
    <source>
        <dbReference type="ARBA" id="ARBA00022840"/>
    </source>
</evidence>
<dbReference type="GO" id="GO:0005737">
    <property type="term" value="C:cytoplasm"/>
    <property type="evidence" value="ECO:0007669"/>
    <property type="project" value="UniProtKB-SubCell"/>
</dbReference>
<dbReference type="InterPro" id="IPR014001">
    <property type="entry name" value="Helicase_ATP-bd"/>
</dbReference>
<dbReference type="SUPFAM" id="SSF52540">
    <property type="entry name" value="P-loop containing nucleoside triphosphate hydrolases"/>
    <property type="match status" value="2"/>
</dbReference>
<feature type="short sequence motif" description="Beta-hairpin" evidence="12">
    <location>
        <begin position="105"/>
        <end position="128"/>
    </location>
</feature>
<keyword evidence="8 12" id="KW-0267">Excision nuclease</keyword>
<dbReference type="Pfam" id="PF17757">
    <property type="entry name" value="UvrB_inter"/>
    <property type="match status" value="1"/>
</dbReference>
<keyword evidence="3 12" id="KW-0963">Cytoplasm</keyword>
<dbReference type="GO" id="GO:0009432">
    <property type="term" value="P:SOS response"/>
    <property type="evidence" value="ECO:0007669"/>
    <property type="project" value="UniProtKB-UniRule"/>
</dbReference>
<organism evidence="17 18">
    <name type="scientific">Methanothrix soehngenii (strain ATCC 5969 / DSM 3671 / JCM 10134 / NBRC 103675 / OCM 69 / GP-6)</name>
    <name type="common">Methanosaeta concilii</name>
    <dbReference type="NCBI Taxonomy" id="990316"/>
    <lineage>
        <taxon>Archaea</taxon>
        <taxon>Methanobacteriati</taxon>
        <taxon>Methanobacteriota</taxon>
        <taxon>Stenosarchaea group</taxon>
        <taxon>Methanomicrobia</taxon>
        <taxon>Methanotrichales</taxon>
        <taxon>Methanotrichaceae</taxon>
        <taxon>Methanothrix</taxon>
    </lineage>
</organism>
<dbReference type="GO" id="GO:0009380">
    <property type="term" value="C:excinuclease repair complex"/>
    <property type="evidence" value="ECO:0007669"/>
    <property type="project" value="InterPro"/>
</dbReference>
<accession>F4BZX0</accession>
<dbReference type="GO" id="GO:0003677">
    <property type="term" value="F:DNA binding"/>
    <property type="evidence" value="ECO:0007669"/>
    <property type="project" value="UniProtKB-UniRule"/>
</dbReference>
<evidence type="ECO:0000259" key="15">
    <source>
        <dbReference type="PROSITE" id="PS51192"/>
    </source>
</evidence>
<evidence type="ECO:0000313" key="17">
    <source>
        <dbReference type="EMBL" id="AEB69115.1"/>
    </source>
</evidence>
<dbReference type="EMBL" id="CP002565">
    <property type="protein sequence ID" value="AEB69115.1"/>
    <property type="molecule type" value="Genomic_DNA"/>
</dbReference>
<comment type="domain">
    <text evidence="12">The beta-hairpin motif is involved in DNA binding.</text>
</comment>
<dbReference type="Gene3D" id="4.10.860.10">
    <property type="entry name" value="UVR domain"/>
    <property type="match status" value="1"/>
</dbReference>
<comment type="function">
    <text evidence="12">The UvrABC repair system catalyzes the recognition and processing of DNA lesions. A damage recognition complex composed of 2 UvrA and 2 UvrB subunits scans DNA for abnormalities. Upon binding of the UvrA(2)B(2) complex to a putative damaged site, the DNA wraps around one UvrB monomer. DNA wrap is dependent on ATP binding by UvrB and probably causes local melting of the DNA helix, facilitating insertion of UvrB beta-hairpin between the DNA strands. Then UvrB probes one DNA strand for the presence of a lesion. If a lesion is found the UvrA subunits dissociate and the UvrB-DNA preincision complex is formed. This complex is subsequently bound by UvrC and the second UvrB is released. If no lesion is found, the DNA wraps around the other UvrB subunit that will check the other stand for damage.</text>
</comment>
<name>F4BZX0_METSG</name>
<dbReference type="NCBIfam" id="TIGR00631">
    <property type="entry name" value="uvrb"/>
    <property type="match status" value="1"/>
</dbReference>
<dbReference type="Pfam" id="PF00271">
    <property type="entry name" value="Helicase_C"/>
    <property type="match status" value="1"/>
</dbReference>
<evidence type="ECO:0000259" key="14">
    <source>
        <dbReference type="PROSITE" id="PS50151"/>
    </source>
</evidence>
<evidence type="ECO:0000256" key="13">
    <source>
        <dbReference type="RuleBase" id="RU003587"/>
    </source>
</evidence>
<evidence type="ECO:0000256" key="6">
    <source>
        <dbReference type="ARBA" id="ARBA00022769"/>
    </source>
</evidence>
<dbReference type="HOGENOM" id="CLU_009621_2_1_2"/>
<dbReference type="PANTHER" id="PTHR24029">
    <property type="entry name" value="UVRABC SYSTEM PROTEIN B"/>
    <property type="match status" value="1"/>
</dbReference>
<gene>
    <name evidence="12 17" type="primary">uvrB</name>
    <name evidence="17" type="ordered locus">MCON_2713</name>
</gene>
<dbReference type="AlphaFoldDB" id="F4BZX0"/>
<evidence type="ECO:0000256" key="5">
    <source>
        <dbReference type="ARBA" id="ARBA00022763"/>
    </source>
</evidence>
<keyword evidence="6 12" id="KW-0228">DNA excision</keyword>
<dbReference type="OrthoDB" id="8371at2157"/>
<dbReference type="InterPro" id="IPR041471">
    <property type="entry name" value="UvrB_inter"/>
</dbReference>
<dbReference type="Pfam" id="PF12344">
    <property type="entry name" value="UvrB"/>
    <property type="match status" value="1"/>
</dbReference>
<evidence type="ECO:0000256" key="3">
    <source>
        <dbReference type="ARBA" id="ARBA00022490"/>
    </source>
</evidence>
<evidence type="ECO:0000256" key="4">
    <source>
        <dbReference type="ARBA" id="ARBA00022741"/>
    </source>
</evidence>
<dbReference type="SMART" id="SM00490">
    <property type="entry name" value="HELICc"/>
    <property type="match status" value="1"/>
</dbReference>
<dbReference type="SMART" id="SM00487">
    <property type="entry name" value="DEXDc"/>
    <property type="match status" value="1"/>
</dbReference>
<keyword evidence="9 12" id="KW-0234">DNA repair</keyword>
<dbReference type="Gene3D" id="3.40.50.300">
    <property type="entry name" value="P-loop containing nucleotide triphosphate hydrolases"/>
    <property type="match status" value="3"/>
</dbReference>
<dbReference type="KEGG" id="mcj:MCON_2713"/>
<dbReference type="SUPFAM" id="SSF46600">
    <property type="entry name" value="C-terminal UvrC-binding domain of UvrB"/>
    <property type="match status" value="1"/>
</dbReference>
<dbReference type="Proteomes" id="UP000007807">
    <property type="component" value="Chromosome"/>
</dbReference>
<dbReference type="CDD" id="cd17916">
    <property type="entry name" value="DEXHc_UvrB"/>
    <property type="match status" value="1"/>
</dbReference>
<dbReference type="InterPro" id="IPR001943">
    <property type="entry name" value="UVR_dom"/>
</dbReference>